<organism evidence="1 2">
    <name type="scientific">Treponema succinifaciens (strain ATCC 33096 / DSM 2489 / 6091)</name>
    <dbReference type="NCBI Taxonomy" id="869209"/>
    <lineage>
        <taxon>Bacteria</taxon>
        <taxon>Pseudomonadati</taxon>
        <taxon>Spirochaetota</taxon>
        <taxon>Spirochaetia</taxon>
        <taxon>Spirochaetales</taxon>
        <taxon>Treponemataceae</taxon>
        <taxon>Treponema</taxon>
    </lineage>
</organism>
<dbReference type="Proteomes" id="UP000006852">
    <property type="component" value="Chromosome"/>
</dbReference>
<name>F2NV55_TRES6</name>
<protein>
    <recommendedName>
        <fullName evidence="3">CRISPR-associated protein, TM1812 family</fullName>
    </recommendedName>
</protein>
<dbReference type="GeneID" id="302997550"/>
<dbReference type="AlphaFoldDB" id="F2NV55"/>
<dbReference type="OrthoDB" id="359889at2"/>
<proteinExistence type="predicted"/>
<dbReference type="HOGENOM" id="CLU_1331447_0_0_12"/>
<dbReference type="eggNOG" id="ENOG5031CPN">
    <property type="taxonomic scope" value="Bacteria"/>
</dbReference>
<gene>
    <name evidence="1" type="ordered locus">Tresu_0333</name>
</gene>
<dbReference type="EMBL" id="CP002631">
    <property type="protein sequence ID" value="AEB13290.1"/>
    <property type="molecule type" value="Genomic_DNA"/>
</dbReference>
<dbReference type="RefSeq" id="WP_013700599.1">
    <property type="nucleotide sequence ID" value="NC_015385.1"/>
</dbReference>
<dbReference type="STRING" id="869209.Tresu_0333"/>
<dbReference type="KEGG" id="tsu:Tresu_0333"/>
<reference evidence="1 2" key="1">
    <citation type="journal article" date="2011" name="Stand. Genomic Sci.">
        <title>Complete genome sequence of Treponema succinifaciens type strain (6091).</title>
        <authorList>
            <person name="Han C."/>
            <person name="Gronow S."/>
            <person name="Teshima H."/>
            <person name="Lapidus A."/>
            <person name="Nolan M."/>
            <person name="Lucas S."/>
            <person name="Hammon N."/>
            <person name="Deshpande S."/>
            <person name="Cheng J.F."/>
            <person name="Zeytun A."/>
            <person name="Tapia R."/>
            <person name="Goodwin L."/>
            <person name="Pitluck S."/>
            <person name="Liolios K."/>
            <person name="Pagani I."/>
            <person name="Ivanova N."/>
            <person name="Mavromatis K."/>
            <person name="Mikhailova N."/>
            <person name="Huntemann M."/>
            <person name="Pati A."/>
            <person name="Chen A."/>
            <person name="Palaniappan K."/>
            <person name="Land M."/>
            <person name="Hauser L."/>
            <person name="Brambilla E.M."/>
            <person name="Rohde M."/>
            <person name="Goker M."/>
            <person name="Woyke T."/>
            <person name="Bristow J."/>
            <person name="Eisen J.A."/>
            <person name="Markowitz V."/>
            <person name="Hugenholtz P."/>
            <person name="Kyrpides N.C."/>
            <person name="Klenk H.P."/>
            <person name="Detter J.C."/>
        </authorList>
    </citation>
    <scope>NUCLEOTIDE SEQUENCE [LARGE SCALE GENOMIC DNA]</scope>
    <source>
        <strain evidence="2">ATCC 33096 / DSM 2489 / 6091</strain>
    </source>
</reference>
<sequence length="206" mass="23048">MTKIVFVTLMMADDMHRRHFPVDGDSLIEYSGETYYAINSVLAQTLKKEDNVKVILLETNAGEKAGKKNAELFKNELNELNQAGASISYQVITSEFTGDKSKYKELYKSLVKNLTEGAELYADITFGIKTLPILILNALQFGEKFFDCSIGNVIYLKTEFKEGKIVEGSQCIFDITPLYMLSSFTNNIECSSGERAIAALDALFEE</sequence>
<reference evidence="2" key="2">
    <citation type="submission" date="2011-04" db="EMBL/GenBank/DDBJ databases">
        <title>The complete genome of chromosome of Treponema succinifaciens DSM 2489.</title>
        <authorList>
            <person name="Lucas S."/>
            <person name="Copeland A."/>
            <person name="Lapidus A."/>
            <person name="Bruce D."/>
            <person name="Goodwin L."/>
            <person name="Pitluck S."/>
            <person name="Peters L."/>
            <person name="Kyrpides N."/>
            <person name="Mavromatis K."/>
            <person name="Ivanova N."/>
            <person name="Ovchinnikova G."/>
            <person name="Teshima H."/>
            <person name="Detter J.C."/>
            <person name="Tapia R."/>
            <person name="Han C."/>
            <person name="Land M."/>
            <person name="Hauser L."/>
            <person name="Markowitz V."/>
            <person name="Cheng J.-F."/>
            <person name="Hugenholtz P."/>
            <person name="Woyke T."/>
            <person name="Wu D."/>
            <person name="Gronow S."/>
            <person name="Wellnitz S."/>
            <person name="Brambilla E."/>
            <person name="Klenk H.-P."/>
            <person name="Eisen J.A."/>
        </authorList>
    </citation>
    <scope>NUCLEOTIDE SEQUENCE [LARGE SCALE GENOMIC DNA]</scope>
    <source>
        <strain evidence="2">ATCC 33096 / DSM 2489 / 6091</strain>
    </source>
</reference>
<evidence type="ECO:0000313" key="2">
    <source>
        <dbReference type="Proteomes" id="UP000006852"/>
    </source>
</evidence>
<accession>F2NV55</accession>
<evidence type="ECO:0008006" key="3">
    <source>
        <dbReference type="Google" id="ProtNLM"/>
    </source>
</evidence>
<evidence type="ECO:0000313" key="1">
    <source>
        <dbReference type="EMBL" id="AEB13290.1"/>
    </source>
</evidence>
<keyword evidence="2" id="KW-1185">Reference proteome</keyword>